<gene>
    <name evidence="2" type="ORF">LX83_002911</name>
</gene>
<dbReference type="SUPFAM" id="SSF48452">
    <property type="entry name" value="TPR-like"/>
    <property type="match status" value="1"/>
</dbReference>
<dbReference type="RefSeq" id="WP_253771535.1">
    <property type="nucleotide sequence ID" value="NZ_JAMTCK010000006.1"/>
</dbReference>
<dbReference type="AlphaFoldDB" id="A0AAE3GD33"/>
<proteinExistence type="predicted"/>
<dbReference type="EMBL" id="JAMTCK010000006">
    <property type="protein sequence ID" value="MCP2166052.1"/>
    <property type="molecule type" value="Genomic_DNA"/>
</dbReference>
<protein>
    <submittedName>
        <fullName evidence="2">CHAT domain-containing protein</fullName>
    </submittedName>
</protein>
<evidence type="ECO:0000313" key="3">
    <source>
        <dbReference type="Proteomes" id="UP001206128"/>
    </source>
</evidence>
<keyword evidence="3" id="KW-1185">Reference proteome</keyword>
<reference evidence="2" key="1">
    <citation type="submission" date="2022-06" db="EMBL/GenBank/DDBJ databases">
        <title>Genomic Encyclopedia of Archaeal and Bacterial Type Strains, Phase II (KMG-II): from individual species to whole genera.</title>
        <authorList>
            <person name="Goeker M."/>
        </authorList>
    </citation>
    <scope>NUCLEOTIDE SEQUENCE</scope>
    <source>
        <strain evidence="2">DSM 43935</strain>
    </source>
</reference>
<accession>A0AAE3GD33</accession>
<comment type="caution">
    <text evidence="2">The sequence shown here is derived from an EMBL/GenBank/DDBJ whole genome shotgun (WGS) entry which is preliminary data.</text>
</comment>
<dbReference type="Pfam" id="PF12770">
    <property type="entry name" value="CHAT"/>
    <property type="match status" value="1"/>
</dbReference>
<dbReference type="Gene3D" id="1.25.40.10">
    <property type="entry name" value="Tetratricopeptide repeat domain"/>
    <property type="match status" value="1"/>
</dbReference>
<evidence type="ECO:0000313" key="2">
    <source>
        <dbReference type="EMBL" id="MCP2166052.1"/>
    </source>
</evidence>
<feature type="domain" description="CHAT" evidence="1">
    <location>
        <begin position="638"/>
        <end position="881"/>
    </location>
</feature>
<name>A0AAE3GD33_9PSEU</name>
<dbReference type="Proteomes" id="UP001206128">
    <property type="component" value="Unassembled WGS sequence"/>
</dbReference>
<dbReference type="InterPro" id="IPR011990">
    <property type="entry name" value="TPR-like_helical_dom_sf"/>
</dbReference>
<dbReference type="InterPro" id="IPR024983">
    <property type="entry name" value="CHAT_dom"/>
</dbReference>
<organism evidence="2 3">
    <name type="scientific">Goodfellowiella coeruleoviolacea</name>
    <dbReference type="NCBI Taxonomy" id="334858"/>
    <lineage>
        <taxon>Bacteria</taxon>
        <taxon>Bacillati</taxon>
        <taxon>Actinomycetota</taxon>
        <taxon>Actinomycetes</taxon>
        <taxon>Pseudonocardiales</taxon>
        <taxon>Pseudonocardiaceae</taxon>
        <taxon>Goodfellowiella</taxon>
    </lineage>
</organism>
<evidence type="ECO:0000259" key="1">
    <source>
        <dbReference type="Pfam" id="PF12770"/>
    </source>
</evidence>
<sequence>MTGTRGATAPTGLVRAPTALAGVPRAAEARAAARLLVERASRAPEQVFADATGLLHRLDAVAADGGGGLREWSEAAVLTRQASALAQIELGRGELALPRLHQAIHLAAAAGRPDLVAGCRLTLAWIELDRGAVAESLRQLDLAEPGLAGRELARSRCLRGLALCEAGRLDRALPELSSAVRALRRHADPHWLANALIGRGVGRAYARRLAAAEADLRTARRLLLRLGETGRAAMCLHNIGFVAGLAGRLPTALALYERAAREGVCPTRRPEALVDWAEALLAAGLLTEARSVLGHAVSQLRAAARHTRLAEALLMLGRCALHQGDVDTAARASAVAVSLLRQHHRANWVPLAVALRVRARLAGGETSAGVLRLARHAAAACDRSGWPVAAAELRLAAARVAAQQGAAGLAGDLLGLVAGHRDSGLAQLRAMAWLASALLATARGDRRAALAACRAGLVLVARQRAALGSSELRVSVNWPVAQLARLGMAHALATGRARTVLAWAEQCRDSLLTRPAVLPPRDPELADALVRLRLAVRRGAAEEERAVRRLAVAAPAGPAADQPLRPAELFAELGDAVFLDYLVHQGRLLVVVVADGRVRLRRLGPLAPVVAEIEALRFAMTVLAGQRTARAGRAVGHAAARLDDLLLRPVRSLLGDRSLVVLPAGALHALPWSVLPSCSGRPVSVAPSARCWLRARRAARSAAASGALWAAGPGLPGAEREVGALRRQHGGVLLVGSAATTGAVLAGMANRAVVHLAAHGRFRGDQPLFSHLCLADGPLYGYDLERLARPPKLVVLSGCDTGLVGGWGGGPEPGTGGGPGGADQPDELCGLASVLLRQGVSTLVASLLPVPDDRATDVMLALHRGLRAGLAPAAALAEAQAAHGQLGFVCFGSG</sequence>